<dbReference type="Gene3D" id="3.20.20.140">
    <property type="entry name" value="Metal-dependent hydrolases"/>
    <property type="match status" value="1"/>
</dbReference>
<proteinExistence type="predicted"/>
<keyword evidence="2" id="KW-0378">Hydrolase</keyword>
<evidence type="ECO:0000313" key="3">
    <source>
        <dbReference type="Proteomes" id="UP000199516"/>
    </source>
</evidence>
<dbReference type="Pfam" id="PF04909">
    <property type="entry name" value="Amidohydro_2"/>
    <property type="match status" value="1"/>
</dbReference>
<dbReference type="PANTHER" id="PTHR35563:SF2">
    <property type="entry name" value="BARREL METAL-DEPENDENT HYDROLASE, PUTATIVE (AFU_ORTHOLOGUE AFUA_1G16240)-RELATED"/>
    <property type="match status" value="1"/>
</dbReference>
<dbReference type="OrthoDB" id="9787654at2"/>
<dbReference type="EMBL" id="FONT01000008">
    <property type="protein sequence ID" value="SFE99068.1"/>
    <property type="molecule type" value="Genomic_DNA"/>
</dbReference>
<dbReference type="GO" id="GO:0016787">
    <property type="term" value="F:hydrolase activity"/>
    <property type="evidence" value="ECO:0007669"/>
    <property type="project" value="UniProtKB-KW"/>
</dbReference>
<dbReference type="InterPro" id="IPR052358">
    <property type="entry name" value="Aro_Compnd_Degr_Hydrolases"/>
</dbReference>
<organism evidence="2 3">
    <name type="scientific">Alteribacillus iranensis</name>
    <dbReference type="NCBI Taxonomy" id="930128"/>
    <lineage>
        <taxon>Bacteria</taxon>
        <taxon>Bacillati</taxon>
        <taxon>Bacillota</taxon>
        <taxon>Bacilli</taxon>
        <taxon>Bacillales</taxon>
        <taxon>Bacillaceae</taxon>
        <taxon>Alteribacillus</taxon>
    </lineage>
</organism>
<dbReference type="RefSeq" id="WP_091663488.1">
    <property type="nucleotide sequence ID" value="NZ_FONT01000008.1"/>
</dbReference>
<protein>
    <submittedName>
        <fullName evidence="2">Predicted metal-dependent hydrolase, TIM-barrel fold</fullName>
    </submittedName>
</protein>
<evidence type="ECO:0000313" key="2">
    <source>
        <dbReference type="EMBL" id="SFE99068.1"/>
    </source>
</evidence>
<dbReference type="InterPro" id="IPR006680">
    <property type="entry name" value="Amidohydro-rel"/>
</dbReference>
<dbReference type="PANTHER" id="PTHR35563">
    <property type="entry name" value="BARREL METAL-DEPENDENT HYDROLASE, PUTATIVE (AFU_ORTHOLOGUE AFUA_1G16240)-RELATED"/>
    <property type="match status" value="1"/>
</dbReference>
<dbReference type="AlphaFoldDB" id="A0A1I2F2Z3"/>
<accession>A0A1I2F2Z3</accession>
<dbReference type="SUPFAM" id="SSF51556">
    <property type="entry name" value="Metallo-dependent hydrolases"/>
    <property type="match status" value="1"/>
</dbReference>
<name>A0A1I2F2Z3_9BACI</name>
<sequence length="252" mass="28751">MRTIFDAHLHIIDPRFPLIENQGFTPEPFTCKQYFERVRDIEVIGGTVVSGSFQGVDQSYLIDALHQLGKNFVGVTQLPYDTPDERIRELYHHGVRGVRFNVKRGGSEDISKLDSLAKKVYEVAGWHIELYMESTQLPQLAPIIEKLPAVSIDHLGLKNEGFHHLLSLVEKGVRVKATGFGRVDMNVERTLKAIYSINPQALMFGTDLPSTRANRPYHHQDIDIVSRTFSEAQAEDVLYKNALRWYGFLETR</sequence>
<evidence type="ECO:0000259" key="1">
    <source>
        <dbReference type="Pfam" id="PF04909"/>
    </source>
</evidence>
<reference evidence="2 3" key="1">
    <citation type="submission" date="2016-10" db="EMBL/GenBank/DDBJ databases">
        <authorList>
            <person name="de Groot N.N."/>
        </authorList>
    </citation>
    <scope>NUCLEOTIDE SEQUENCE [LARGE SCALE GENOMIC DNA]</scope>
    <source>
        <strain evidence="2 3">DSM 23995</strain>
    </source>
</reference>
<feature type="domain" description="Amidohydrolase-related" evidence="1">
    <location>
        <begin position="6"/>
        <end position="248"/>
    </location>
</feature>
<dbReference type="Proteomes" id="UP000199516">
    <property type="component" value="Unassembled WGS sequence"/>
</dbReference>
<dbReference type="STRING" id="930128.SAMN05192532_10841"/>
<keyword evidence="3" id="KW-1185">Reference proteome</keyword>
<gene>
    <name evidence="2" type="ORF">SAMN05192532_10841</name>
</gene>
<dbReference type="InterPro" id="IPR032466">
    <property type="entry name" value="Metal_Hydrolase"/>
</dbReference>